<comment type="caution">
    <text evidence="1">The sequence shown here is derived from an EMBL/GenBank/DDBJ whole genome shotgun (WGS) entry which is preliminary data.</text>
</comment>
<dbReference type="AlphaFoldDB" id="A0A369JZK1"/>
<gene>
    <name evidence="1" type="ORF">Hypma_004580</name>
</gene>
<evidence type="ECO:0000313" key="1">
    <source>
        <dbReference type="EMBL" id="RDB27168.1"/>
    </source>
</evidence>
<dbReference type="EMBL" id="LUEZ02000018">
    <property type="protein sequence ID" value="RDB27168.1"/>
    <property type="molecule type" value="Genomic_DNA"/>
</dbReference>
<keyword evidence="2" id="KW-1185">Reference proteome</keyword>
<dbReference type="InParanoid" id="A0A369JZK1"/>
<accession>A0A369JZK1</accession>
<protein>
    <submittedName>
        <fullName evidence="1">Uncharacterized protein</fullName>
    </submittedName>
</protein>
<reference evidence="1" key="1">
    <citation type="submission" date="2018-04" db="EMBL/GenBank/DDBJ databases">
        <title>Whole genome sequencing of Hypsizygus marmoreus.</title>
        <authorList>
            <person name="Choi I.-G."/>
            <person name="Min B."/>
            <person name="Kim J.-G."/>
            <person name="Kim S."/>
            <person name="Oh Y.-L."/>
            <person name="Kong W.-S."/>
            <person name="Park H."/>
            <person name="Jeong J."/>
            <person name="Song E.-S."/>
        </authorList>
    </citation>
    <scope>NUCLEOTIDE SEQUENCE [LARGE SCALE GENOMIC DNA]</scope>
    <source>
        <strain evidence="1">51987-8</strain>
    </source>
</reference>
<sequence length="70" mass="7745">MVVQGSGLRGWTIVTPPDARCIHFLAAEQPLHFDDMPIENWKVTACTMDVGLGLGHFAAFVDSQIFQMLL</sequence>
<dbReference type="Proteomes" id="UP000076154">
    <property type="component" value="Unassembled WGS sequence"/>
</dbReference>
<name>A0A369JZK1_HYPMA</name>
<evidence type="ECO:0000313" key="2">
    <source>
        <dbReference type="Proteomes" id="UP000076154"/>
    </source>
</evidence>
<organism evidence="1 2">
    <name type="scientific">Hypsizygus marmoreus</name>
    <name type="common">White beech mushroom</name>
    <name type="synonym">Agaricus marmoreus</name>
    <dbReference type="NCBI Taxonomy" id="39966"/>
    <lineage>
        <taxon>Eukaryota</taxon>
        <taxon>Fungi</taxon>
        <taxon>Dikarya</taxon>
        <taxon>Basidiomycota</taxon>
        <taxon>Agaricomycotina</taxon>
        <taxon>Agaricomycetes</taxon>
        <taxon>Agaricomycetidae</taxon>
        <taxon>Agaricales</taxon>
        <taxon>Tricholomatineae</taxon>
        <taxon>Lyophyllaceae</taxon>
        <taxon>Hypsizygus</taxon>
    </lineage>
</organism>
<proteinExistence type="predicted"/>